<feature type="compositionally biased region" description="Polar residues" evidence="1">
    <location>
        <begin position="494"/>
        <end position="504"/>
    </location>
</feature>
<name>F0XZ66_AURAN</name>
<dbReference type="RefSeq" id="XP_009033438.1">
    <property type="nucleotide sequence ID" value="XM_009035190.1"/>
</dbReference>
<evidence type="ECO:0000313" key="3">
    <source>
        <dbReference type="Proteomes" id="UP000002729"/>
    </source>
</evidence>
<feature type="region of interest" description="Disordered" evidence="1">
    <location>
        <begin position="61"/>
        <end position="95"/>
    </location>
</feature>
<feature type="compositionally biased region" description="Low complexity" evidence="1">
    <location>
        <begin position="229"/>
        <end position="256"/>
    </location>
</feature>
<feature type="region of interest" description="Disordered" evidence="1">
    <location>
        <begin position="457"/>
        <end position="555"/>
    </location>
</feature>
<dbReference type="AlphaFoldDB" id="F0XZ66"/>
<evidence type="ECO:0000256" key="1">
    <source>
        <dbReference type="SAM" id="MobiDB-lite"/>
    </source>
</evidence>
<dbReference type="InParanoid" id="F0XZ66"/>
<dbReference type="Proteomes" id="UP000002729">
    <property type="component" value="Unassembled WGS sequence"/>
</dbReference>
<evidence type="ECO:0000313" key="2">
    <source>
        <dbReference type="EMBL" id="EGB12405.1"/>
    </source>
</evidence>
<accession>F0XZ66</accession>
<dbReference type="KEGG" id="aaf:AURANDRAFT_61134"/>
<organism evidence="3">
    <name type="scientific">Aureococcus anophagefferens</name>
    <name type="common">Harmful bloom alga</name>
    <dbReference type="NCBI Taxonomy" id="44056"/>
    <lineage>
        <taxon>Eukaryota</taxon>
        <taxon>Sar</taxon>
        <taxon>Stramenopiles</taxon>
        <taxon>Ochrophyta</taxon>
        <taxon>Pelagophyceae</taxon>
        <taxon>Pelagomonadales</taxon>
        <taxon>Pelagomonadaceae</taxon>
        <taxon>Aureococcus</taxon>
    </lineage>
</organism>
<feature type="compositionally biased region" description="Low complexity" evidence="1">
    <location>
        <begin position="81"/>
        <end position="95"/>
    </location>
</feature>
<proteinExistence type="predicted"/>
<protein>
    <submittedName>
        <fullName evidence="2">Uncharacterized protein</fullName>
    </submittedName>
</protein>
<gene>
    <name evidence="2" type="ORF">AURANDRAFT_61134</name>
</gene>
<reference evidence="2 3" key="1">
    <citation type="journal article" date="2011" name="Proc. Natl. Acad. Sci. U.S.A.">
        <title>Niche of harmful alga Aureococcus anophagefferens revealed through ecogenomics.</title>
        <authorList>
            <person name="Gobler C.J."/>
            <person name="Berry D.L."/>
            <person name="Dyhrman S.T."/>
            <person name="Wilhelm S.W."/>
            <person name="Salamov A."/>
            <person name="Lobanov A.V."/>
            <person name="Zhang Y."/>
            <person name="Collier J.L."/>
            <person name="Wurch L.L."/>
            <person name="Kustka A.B."/>
            <person name="Dill B.D."/>
            <person name="Shah M."/>
            <person name="VerBerkmoes N.C."/>
            <person name="Kuo A."/>
            <person name="Terry A."/>
            <person name="Pangilinan J."/>
            <person name="Lindquist E.A."/>
            <person name="Lucas S."/>
            <person name="Paulsen I.T."/>
            <person name="Hattenrath-Lehmann T.K."/>
            <person name="Talmage S.C."/>
            <person name="Walker E.A."/>
            <person name="Koch F."/>
            <person name="Burson A.M."/>
            <person name="Marcoval M.A."/>
            <person name="Tang Y.Z."/>
            <person name="Lecleir G.R."/>
            <person name="Coyne K.J."/>
            <person name="Berg G.M."/>
            <person name="Bertrand E.M."/>
            <person name="Saito M.A."/>
            <person name="Gladyshev V.N."/>
            <person name="Grigoriev I.V."/>
        </authorList>
    </citation>
    <scope>NUCLEOTIDE SEQUENCE [LARGE SCALE GENOMIC DNA]</scope>
    <source>
        <strain evidence="3">CCMP 1984</strain>
    </source>
</reference>
<feature type="region of interest" description="Disordered" evidence="1">
    <location>
        <begin position="1"/>
        <end position="31"/>
    </location>
</feature>
<feature type="region of interest" description="Disordered" evidence="1">
    <location>
        <begin position="221"/>
        <end position="256"/>
    </location>
</feature>
<dbReference type="GeneID" id="20223333"/>
<feature type="region of interest" description="Disordered" evidence="1">
    <location>
        <begin position="409"/>
        <end position="428"/>
    </location>
</feature>
<dbReference type="EMBL" id="GL833121">
    <property type="protein sequence ID" value="EGB12405.1"/>
    <property type="molecule type" value="Genomic_DNA"/>
</dbReference>
<feature type="compositionally biased region" description="Low complexity" evidence="1">
    <location>
        <begin position="536"/>
        <end position="545"/>
    </location>
</feature>
<keyword evidence="3" id="KW-1185">Reference proteome</keyword>
<sequence length="563" mass="57301">MDAFDIAKTLLSMRAPEPDAAGDAGDGSGTVEGLSLFRRVTGGERQLSPRCIADADDLASVVTQGSTDPKPRGARRKRASPGRAPAAAPGVSWGPEVGGAAAAWARREAAGPQSGFASAVAAAAVARSQQRRTAGAPAAAPRGRGAPHAVAFENWPAPRQAYGAVRALPPPVAGGVSLALSRDSFAGLVVDTAREETASSTASGLRLSYVDGATLRGCARRAADPAPAPRAAPVSAASTPAGSVAHTPSSSAPGSPAASAGRALFLDLRSHATDLGALRDVGARAARVVAATGCVVVLASSTKPAHATVLYESLGDRLRVAARVAVPLGGLASDSERRVLEILQWLACSERLHSWAALDLDGLRGAYRSVARAAKANPTFGGRFVAARRLDDAAETELVRQLLADERGSADDGVALPPRPPARAAAVGRCAQLKRPAPPSPGRGRPAVATVAVVRDAAPGSPDADAPRKERPRPIVVPAPRPQAPSPALEGAENANSAPRSPTSGRAGRKLLRCLDENTPTERSPFSRPANKHFRAAAADAAAAPPDAPLLPQLSPFTKVAAI</sequence>
<feature type="compositionally biased region" description="Pro residues" evidence="1">
    <location>
        <begin position="475"/>
        <end position="485"/>
    </location>
</feature>